<feature type="transmembrane region" description="Helical" evidence="6">
    <location>
        <begin position="109"/>
        <end position="135"/>
    </location>
</feature>
<organism evidence="7 8">
    <name type="scientific">Fodinisporobacter ferrooxydans</name>
    <dbReference type="NCBI Taxonomy" id="2901836"/>
    <lineage>
        <taxon>Bacteria</taxon>
        <taxon>Bacillati</taxon>
        <taxon>Bacillota</taxon>
        <taxon>Bacilli</taxon>
        <taxon>Bacillales</taxon>
        <taxon>Alicyclobacillaceae</taxon>
        <taxon>Fodinisporobacter</taxon>
    </lineage>
</organism>
<reference evidence="7" key="1">
    <citation type="submission" date="2021-12" db="EMBL/GenBank/DDBJ databases">
        <title>Alicyclobacillaceae gen. nov., sp. nov., isolated from chalcocite enrichment system.</title>
        <authorList>
            <person name="Jiang Z."/>
        </authorList>
    </citation>
    <scope>NUCLEOTIDE SEQUENCE</scope>
    <source>
        <strain evidence="7">MYW30-H2</strain>
    </source>
</reference>
<dbReference type="Proteomes" id="UP000830167">
    <property type="component" value="Chromosome"/>
</dbReference>
<comment type="subcellular location">
    <subcellularLocation>
        <location evidence="1">Membrane</location>
        <topology evidence="1">Multi-pass membrane protein</topology>
    </subcellularLocation>
</comment>
<evidence type="ECO:0000256" key="5">
    <source>
        <dbReference type="ARBA" id="ARBA00049660"/>
    </source>
</evidence>
<dbReference type="NCBIfam" id="TIGR00790">
    <property type="entry name" value="fnt"/>
    <property type="match status" value="1"/>
</dbReference>
<protein>
    <submittedName>
        <fullName evidence="7">Formate/nitrite transporter family protein</fullName>
    </submittedName>
</protein>
<proteinExistence type="inferred from homology"/>
<dbReference type="Gene3D" id="1.20.1080.10">
    <property type="entry name" value="Glycerol uptake facilitator protein"/>
    <property type="match status" value="1"/>
</dbReference>
<evidence type="ECO:0000256" key="4">
    <source>
        <dbReference type="ARBA" id="ARBA00023136"/>
    </source>
</evidence>
<dbReference type="InterPro" id="IPR000292">
    <property type="entry name" value="For/NO2_transpt"/>
</dbReference>
<feature type="transmembrane region" description="Helical" evidence="6">
    <location>
        <begin position="189"/>
        <end position="216"/>
    </location>
</feature>
<evidence type="ECO:0000256" key="2">
    <source>
        <dbReference type="ARBA" id="ARBA00022692"/>
    </source>
</evidence>
<evidence type="ECO:0000313" key="8">
    <source>
        <dbReference type="Proteomes" id="UP000830167"/>
    </source>
</evidence>
<dbReference type="EMBL" id="CP089291">
    <property type="protein sequence ID" value="UOF89246.1"/>
    <property type="molecule type" value="Genomic_DNA"/>
</dbReference>
<feature type="transmembrane region" description="Helical" evidence="6">
    <location>
        <begin position="228"/>
        <end position="250"/>
    </location>
</feature>
<accession>A0ABY4CFE2</accession>
<evidence type="ECO:0000256" key="6">
    <source>
        <dbReference type="SAM" id="Phobius"/>
    </source>
</evidence>
<evidence type="ECO:0000256" key="1">
    <source>
        <dbReference type="ARBA" id="ARBA00004141"/>
    </source>
</evidence>
<name>A0ABY4CFE2_9BACL</name>
<comment type="similarity">
    <text evidence="5">Belongs to the FNT transporter (TC 1.A.16) family.</text>
</comment>
<keyword evidence="8" id="KW-1185">Reference proteome</keyword>
<keyword evidence="4 6" id="KW-0472">Membrane</keyword>
<feature type="transmembrane region" description="Helical" evidence="6">
    <location>
        <begin position="155"/>
        <end position="177"/>
    </location>
</feature>
<feature type="transmembrane region" description="Helical" evidence="6">
    <location>
        <begin position="29"/>
        <end position="51"/>
    </location>
</feature>
<dbReference type="InterPro" id="IPR023271">
    <property type="entry name" value="Aquaporin-like"/>
</dbReference>
<keyword evidence="3 6" id="KW-1133">Transmembrane helix</keyword>
<evidence type="ECO:0000313" key="7">
    <source>
        <dbReference type="EMBL" id="UOF89246.1"/>
    </source>
</evidence>
<dbReference type="PANTHER" id="PTHR30520">
    <property type="entry name" value="FORMATE TRANSPORTER-RELATED"/>
    <property type="match status" value="1"/>
</dbReference>
<keyword evidence="2 6" id="KW-0812">Transmembrane</keyword>
<feature type="transmembrane region" description="Helical" evidence="6">
    <location>
        <begin position="71"/>
        <end position="97"/>
    </location>
</feature>
<dbReference type="PANTHER" id="PTHR30520:SF6">
    <property type="entry name" value="FORMATE_NITRATE FAMILY TRANSPORTER (EUROFUNG)"/>
    <property type="match status" value="1"/>
</dbReference>
<dbReference type="RefSeq" id="WP_347435933.1">
    <property type="nucleotide sequence ID" value="NZ_CP089291.1"/>
</dbReference>
<evidence type="ECO:0000256" key="3">
    <source>
        <dbReference type="ARBA" id="ARBA00022989"/>
    </source>
</evidence>
<sequence>MAFHSPKKIAELSVQAGINKANMPLPNQLILGFLAGAFIALGFLLDIRVTASLPKDWGTFGAFLGASVFPVGLMLVVIAGAELLTGNMMTLPIALFSKRVGASQVIQNFFWITIANFIGSIFVAYVFGHVVGLTASGPFLLKTVAIANAKLHDSFIQAFFSAIGCNWLVALAVWMAYGSEDIGGKILGIWFPIMGFVAIGFQHVVANMFVIPAAIFEGHATWADYFRNFVPVFLGNLVGGGLFVASAYWVTYIRDGKSASAASGAQQSNQTTVA</sequence>
<gene>
    <name evidence="7" type="ORF">LSG31_15200</name>
</gene>
<dbReference type="Pfam" id="PF01226">
    <property type="entry name" value="Form_Nir_trans"/>
    <property type="match status" value="1"/>
</dbReference>